<organism evidence="2 3">
    <name type="scientific">Ceratodon purpureus</name>
    <name type="common">Fire moss</name>
    <name type="synonym">Dicranum purpureum</name>
    <dbReference type="NCBI Taxonomy" id="3225"/>
    <lineage>
        <taxon>Eukaryota</taxon>
        <taxon>Viridiplantae</taxon>
        <taxon>Streptophyta</taxon>
        <taxon>Embryophyta</taxon>
        <taxon>Bryophyta</taxon>
        <taxon>Bryophytina</taxon>
        <taxon>Bryopsida</taxon>
        <taxon>Dicranidae</taxon>
        <taxon>Pseudoditrichales</taxon>
        <taxon>Ditrichaceae</taxon>
        <taxon>Ceratodon</taxon>
    </lineage>
</organism>
<reference evidence="2" key="1">
    <citation type="submission" date="2020-06" db="EMBL/GenBank/DDBJ databases">
        <title>WGS assembly of Ceratodon purpureus strain R40.</title>
        <authorList>
            <person name="Carey S.B."/>
            <person name="Jenkins J."/>
            <person name="Shu S."/>
            <person name="Lovell J.T."/>
            <person name="Sreedasyam A."/>
            <person name="Maumus F."/>
            <person name="Tiley G.P."/>
            <person name="Fernandez-Pozo N."/>
            <person name="Barry K."/>
            <person name="Chen C."/>
            <person name="Wang M."/>
            <person name="Lipzen A."/>
            <person name="Daum C."/>
            <person name="Saski C.A."/>
            <person name="Payton A.C."/>
            <person name="Mcbreen J.C."/>
            <person name="Conrad R.E."/>
            <person name="Kollar L.M."/>
            <person name="Olsson S."/>
            <person name="Huttunen S."/>
            <person name="Landis J.B."/>
            <person name="Wickett N.J."/>
            <person name="Johnson M.G."/>
            <person name="Rensing S.A."/>
            <person name="Grimwood J."/>
            <person name="Schmutz J."/>
            <person name="Mcdaniel S.F."/>
        </authorList>
    </citation>
    <scope>NUCLEOTIDE SEQUENCE</scope>
    <source>
        <strain evidence="2">R40</strain>
    </source>
</reference>
<dbReference type="Proteomes" id="UP000822688">
    <property type="component" value="Chromosome 3"/>
</dbReference>
<evidence type="ECO:0000313" key="2">
    <source>
        <dbReference type="EMBL" id="KAG0584529.1"/>
    </source>
</evidence>
<feature type="compositionally biased region" description="Basic and acidic residues" evidence="1">
    <location>
        <begin position="47"/>
        <end position="59"/>
    </location>
</feature>
<protein>
    <submittedName>
        <fullName evidence="2">Uncharacterized protein</fullName>
    </submittedName>
</protein>
<accession>A0A8T0ING9</accession>
<evidence type="ECO:0000313" key="3">
    <source>
        <dbReference type="Proteomes" id="UP000822688"/>
    </source>
</evidence>
<dbReference type="AlphaFoldDB" id="A0A8T0ING9"/>
<sequence length="123" mass="13903">MSPISQISSSLSLIRCKYIDILALNAGAERATTLHSRWTPSWRITRRGSEGGHDPRIDLPTDNSQTSSSLETEYLNLLFSQHCFPFDRLLDPFCHSSSTHHCYSFELPIICCNLKRMSLTLAS</sequence>
<dbReference type="EMBL" id="CM026423">
    <property type="protein sequence ID" value="KAG0584529.1"/>
    <property type="molecule type" value="Genomic_DNA"/>
</dbReference>
<gene>
    <name evidence="2" type="ORF">KC19_3G215700</name>
</gene>
<name>A0A8T0ING9_CERPU</name>
<evidence type="ECO:0000256" key="1">
    <source>
        <dbReference type="SAM" id="MobiDB-lite"/>
    </source>
</evidence>
<keyword evidence="3" id="KW-1185">Reference proteome</keyword>
<comment type="caution">
    <text evidence="2">The sequence shown here is derived from an EMBL/GenBank/DDBJ whole genome shotgun (WGS) entry which is preliminary data.</text>
</comment>
<proteinExistence type="predicted"/>
<feature type="region of interest" description="Disordered" evidence="1">
    <location>
        <begin position="45"/>
        <end position="65"/>
    </location>
</feature>